<feature type="transmembrane region" description="Helical" evidence="9">
    <location>
        <begin position="73"/>
        <end position="95"/>
    </location>
</feature>
<dbReference type="AlphaFoldDB" id="E4L9L7"/>
<reference evidence="11 12" key="1">
    <citation type="submission" date="2010-11" db="EMBL/GenBank/DDBJ databases">
        <authorList>
            <person name="Durkin A.S."/>
            <person name="Madupu R."/>
            <person name="Torralba M."/>
            <person name="Gillis M."/>
            <person name="Methe B."/>
            <person name="Sutton G."/>
            <person name="Nelson K.E."/>
        </authorList>
    </citation>
    <scope>NUCLEOTIDE SEQUENCE [LARGE SCALE GENOMIC DNA]</scope>
    <source>
        <strain evidence="11 12">UPII 345-E</strain>
    </source>
</reference>
<dbReference type="PANTHER" id="PTHR33451">
    <property type="entry name" value="MALATE-2H(+)/NA(+)-LACTATE ANTIPORTER"/>
    <property type="match status" value="1"/>
</dbReference>
<feature type="transmembrane region" description="Helical" evidence="9">
    <location>
        <begin position="350"/>
        <end position="378"/>
    </location>
</feature>
<keyword evidence="2" id="KW-0813">Transport</keyword>
<feature type="transmembrane region" description="Helical" evidence="9">
    <location>
        <begin position="232"/>
        <end position="251"/>
    </location>
</feature>
<organism evidence="11 12">
    <name type="scientific">Dialister micraerophilus UPII 345-E</name>
    <dbReference type="NCBI Taxonomy" id="910314"/>
    <lineage>
        <taxon>Bacteria</taxon>
        <taxon>Bacillati</taxon>
        <taxon>Bacillota</taxon>
        <taxon>Negativicutes</taxon>
        <taxon>Veillonellales</taxon>
        <taxon>Veillonellaceae</taxon>
        <taxon>Dialister</taxon>
    </lineage>
</organism>
<dbReference type="InterPro" id="IPR018461">
    <property type="entry name" value="Na/H_Antiport_NhaC-like_C"/>
</dbReference>
<evidence type="ECO:0000256" key="8">
    <source>
        <dbReference type="ARBA" id="ARBA00038435"/>
    </source>
</evidence>
<dbReference type="eggNOG" id="COG1757">
    <property type="taxonomic scope" value="Bacteria"/>
</dbReference>
<evidence type="ECO:0000256" key="7">
    <source>
        <dbReference type="ARBA" id="ARBA00023136"/>
    </source>
</evidence>
<feature type="transmembrane region" description="Helical" evidence="9">
    <location>
        <begin position="115"/>
        <end position="141"/>
    </location>
</feature>
<accession>E4L9L7</accession>
<comment type="caution">
    <text evidence="11">The sequence shown here is derived from an EMBL/GenBank/DDBJ whole genome shotgun (WGS) entry which is preliminary data.</text>
</comment>
<feature type="domain" description="Na+/H+ antiporter NhaC-like C-terminal" evidence="10">
    <location>
        <begin position="161"/>
        <end position="449"/>
    </location>
</feature>
<keyword evidence="7 9" id="KW-0472">Membrane</keyword>
<dbReference type="OrthoDB" id="9762978at2"/>
<evidence type="ECO:0000256" key="4">
    <source>
        <dbReference type="ARBA" id="ARBA00022475"/>
    </source>
</evidence>
<evidence type="ECO:0000256" key="5">
    <source>
        <dbReference type="ARBA" id="ARBA00022692"/>
    </source>
</evidence>
<evidence type="ECO:0000256" key="1">
    <source>
        <dbReference type="ARBA" id="ARBA00004651"/>
    </source>
</evidence>
<evidence type="ECO:0000256" key="2">
    <source>
        <dbReference type="ARBA" id="ARBA00022448"/>
    </source>
</evidence>
<evidence type="ECO:0000313" key="11">
    <source>
        <dbReference type="EMBL" id="EFR42467.1"/>
    </source>
</evidence>
<evidence type="ECO:0000256" key="3">
    <source>
        <dbReference type="ARBA" id="ARBA00022449"/>
    </source>
</evidence>
<keyword evidence="5 9" id="KW-0812">Transmembrane</keyword>
<dbReference type="RefSeq" id="WP_007554738.1">
    <property type="nucleotide sequence ID" value="NZ_AENT01000024.1"/>
</dbReference>
<feature type="transmembrane region" description="Helical" evidence="9">
    <location>
        <begin position="257"/>
        <end position="274"/>
    </location>
</feature>
<keyword evidence="4" id="KW-1003">Cell membrane</keyword>
<dbReference type="Proteomes" id="UP000004594">
    <property type="component" value="Unassembled WGS sequence"/>
</dbReference>
<name>E4L9L7_9FIRM</name>
<feature type="transmembrane region" description="Helical" evidence="9">
    <location>
        <begin position="430"/>
        <end position="450"/>
    </location>
</feature>
<evidence type="ECO:0000256" key="9">
    <source>
        <dbReference type="SAM" id="Phobius"/>
    </source>
</evidence>
<dbReference type="Pfam" id="PF03553">
    <property type="entry name" value="Na_H_antiporter"/>
    <property type="match status" value="1"/>
</dbReference>
<dbReference type="EMBL" id="AENT01000024">
    <property type="protein sequence ID" value="EFR42467.1"/>
    <property type="molecule type" value="Genomic_DNA"/>
</dbReference>
<evidence type="ECO:0000256" key="6">
    <source>
        <dbReference type="ARBA" id="ARBA00022989"/>
    </source>
</evidence>
<protein>
    <submittedName>
        <fullName evidence="11">Putative Na+/H+ antiporter NhaC</fullName>
    </submittedName>
</protein>
<comment type="subcellular location">
    <subcellularLocation>
        <location evidence="1">Cell membrane</location>
        <topology evidence="1">Multi-pass membrane protein</topology>
    </subcellularLocation>
</comment>
<gene>
    <name evidence="11" type="ORF">HMPREF9220_0444</name>
</gene>
<evidence type="ECO:0000259" key="10">
    <source>
        <dbReference type="Pfam" id="PF03553"/>
    </source>
</evidence>
<feature type="transmembrane region" description="Helical" evidence="9">
    <location>
        <begin position="12"/>
        <end position="30"/>
    </location>
</feature>
<dbReference type="GO" id="GO:0015297">
    <property type="term" value="F:antiporter activity"/>
    <property type="evidence" value="ECO:0007669"/>
    <property type="project" value="UniProtKB-KW"/>
</dbReference>
<keyword evidence="3" id="KW-0050">Antiport</keyword>
<feature type="transmembrane region" description="Helical" evidence="9">
    <location>
        <begin position="36"/>
        <end position="53"/>
    </location>
</feature>
<evidence type="ECO:0000313" key="12">
    <source>
        <dbReference type="Proteomes" id="UP000004594"/>
    </source>
</evidence>
<dbReference type="GO" id="GO:0005886">
    <property type="term" value="C:plasma membrane"/>
    <property type="evidence" value="ECO:0007669"/>
    <property type="project" value="UniProtKB-SubCell"/>
</dbReference>
<feature type="transmembrane region" description="Helical" evidence="9">
    <location>
        <begin position="192"/>
        <end position="211"/>
    </location>
</feature>
<feature type="transmembrane region" description="Helical" evidence="9">
    <location>
        <begin position="309"/>
        <end position="330"/>
    </location>
</feature>
<dbReference type="PANTHER" id="PTHR33451:SF6">
    <property type="entry name" value="NA(+)_H(+) ANTIPORTER NHAC"/>
    <property type="match status" value="1"/>
</dbReference>
<keyword evidence="6 9" id="KW-1133">Transmembrane helix</keyword>
<dbReference type="InterPro" id="IPR052180">
    <property type="entry name" value="NhaC_Na-H+_Antiporter"/>
</dbReference>
<comment type="similarity">
    <text evidence="8">Belongs to the NhaC Na(+)/H(+) (TC 2.A.35) antiporter family.</text>
</comment>
<sequence length="460" mass="49364">MNAKKQNRISLIEAIAVIIIILICLGAGIIHFQMPPQVPILLVFALLCMWGKIKGFSWDDIHKGIIKGIEPGIVPLIIFMLIGTLVASLIAAGTIPTVVVYGYKIISAKYLPVTAFIICIAEGLTIGSSFTTISTMGVVLITLGRISEIPDAYIAGAIVSGAFFANNMSPLADVPNLCSAIGEIPLSKHLRNLAKSTLPVLVISIIIYVILGGSANEVSGGIAETIQSLNKFFFVSPITLVPILLIFIASWRKLPAIASLLIGIISALIIYVFFAPNSSLQNVANLVMTGYASNTGIETIDKIFSRGGIMSMMGSASMIILALGMGGLLVKLEIFSTVIKHIEHFVKNQTALVIFNSVGCMLTGILIGEQYLTVVLPGETFKPLYKKMNIPMHVMTRTLSGAGAAFSSIVPWSVAGTFIIGTLGLSNVNYIFYAFYPMLIPISTIILSFIKNETNNSYRK</sequence>
<proteinExistence type="inferred from homology"/>
<feature type="transmembrane region" description="Helical" evidence="9">
    <location>
        <begin position="399"/>
        <end position="424"/>
    </location>
</feature>